<keyword evidence="1 7" id="KW-0436">Ligase</keyword>
<keyword evidence="5 7" id="KW-0030">Aminoacyl-tRNA synthetase</keyword>
<dbReference type="Proteomes" id="UP000185622">
    <property type="component" value="Chromosome"/>
</dbReference>
<keyword evidence="2 7" id="KW-0547">Nucleotide-binding</keyword>
<dbReference type="Gene3D" id="1.10.240.10">
    <property type="entry name" value="Tyrosyl-Transfer RNA Synthetase"/>
    <property type="match status" value="1"/>
</dbReference>
<evidence type="ECO:0000256" key="8">
    <source>
        <dbReference type="PROSITE-ProRule" id="PRU00182"/>
    </source>
</evidence>
<comment type="subcellular location">
    <subcellularLocation>
        <location evidence="7">Cytoplasm</location>
    </subcellularLocation>
</comment>
<evidence type="ECO:0000256" key="3">
    <source>
        <dbReference type="ARBA" id="ARBA00022840"/>
    </source>
</evidence>
<keyword evidence="10" id="KW-1185">Reference proteome</keyword>
<dbReference type="GO" id="GO:0016874">
    <property type="term" value="F:ligase activity"/>
    <property type="evidence" value="ECO:0007669"/>
    <property type="project" value="UniProtKB-KW"/>
</dbReference>
<dbReference type="Pfam" id="PF00579">
    <property type="entry name" value="tRNA-synt_1b"/>
    <property type="match status" value="1"/>
</dbReference>
<dbReference type="NCBIfam" id="TIGR00234">
    <property type="entry name" value="tyrS"/>
    <property type="match status" value="1"/>
</dbReference>
<evidence type="ECO:0000256" key="6">
    <source>
        <dbReference type="ARBA" id="ARBA00048248"/>
    </source>
</evidence>
<feature type="short sequence motif" description="'HIGH' region" evidence="7">
    <location>
        <begin position="45"/>
        <end position="54"/>
    </location>
</feature>
<dbReference type="PRINTS" id="PR01040">
    <property type="entry name" value="TRNASYNTHTYR"/>
</dbReference>
<feature type="binding site" evidence="7">
    <location>
        <position position="176"/>
    </location>
    <ligand>
        <name>L-tyrosine</name>
        <dbReference type="ChEBI" id="CHEBI:58315"/>
    </ligand>
</feature>
<dbReference type="Gene3D" id="3.10.290.10">
    <property type="entry name" value="RNA-binding S4 domain"/>
    <property type="match status" value="1"/>
</dbReference>
<dbReference type="InterPro" id="IPR002307">
    <property type="entry name" value="Tyr-tRNA-ligase"/>
</dbReference>
<dbReference type="InterPro" id="IPR036986">
    <property type="entry name" value="S4_RNA-bd_sf"/>
</dbReference>
<feature type="binding site" evidence="7">
    <location>
        <position position="180"/>
    </location>
    <ligand>
        <name>L-tyrosine</name>
        <dbReference type="ChEBI" id="CHEBI:58315"/>
    </ligand>
</feature>
<dbReference type="InterPro" id="IPR002305">
    <property type="entry name" value="aa-tRNA-synth_Ic"/>
</dbReference>
<dbReference type="InterPro" id="IPR024107">
    <property type="entry name" value="Tyr-tRNA-ligase_bac_1"/>
</dbReference>
<dbReference type="SUPFAM" id="SSF55174">
    <property type="entry name" value="Alpha-L RNA-binding motif"/>
    <property type="match status" value="1"/>
</dbReference>
<evidence type="ECO:0000256" key="7">
    <source>
        <dbReference type="HAMAP-Rule" id="MF_02006"/>
    </source>
</evidence>
<accession>A0ABN4XD20</accession>
<dbReference type="EMBL" id="CP019437">
    <property type="protein sequence ID" value="AQS48052.1"/>
    <property type="molecule type" value="Genomic_DNA"/>
</dbReference>
<organism evidence="9 10">
    <name type="scientific">Thioclava nitratireducens</name>
    <dbReference type="NCBI Taxonomy" id="1915078"/>
    <lineage>
        <taxon>Bacteria</taxon>
        <taxon>Pseudomonadati</taxon>
        <taxon>Pseudomonadota</taxon>
        <taxon>Alphaproteobacteria</taxon>
        <taxon>Rhodobacterales</taxon>
        <taxon>Paracoccaceae</taxon>
        <taxon>Thioclava</taxon>
    </lineage>
</organism>
<dbReference type="RefSeq" id="WP_075776604.1">
    <property type="nucleotide sequence ID" value="NZ_CP019437.1"/>
</dbReference>
<comment type="function">
    <text evidence="7">Catalyzes the attachment of tyrosine to tRNA(Tyr) in a two-step reaction: tyrosine is first activated by ATP to form Tyr-AMP and then transferred to the acceptor end of tRNA(Tyr).</text>
</comment>
<feature type="binding site" evidence="7">
    <location>
        <position position="40"/>
    </location>
    <ligand>
        <name>L-tyrosine</name>
        <dbReference type="ChEBI" id="CHEBI:58315"/>
    </ligand>
</feature>
<sequence>MTYHPKSDFMRVMIERGFLADCTDYQGLDEALAKGTVPGYIGFDATAKSLHVGSLIQIMMLRWLQKTGHQPITLMGGGTTKVGDPSFRADERPLLTPDQIDDNIAGIKQVFAKYLDYEAETPALMLNNAEWLDGLNYLDFLRDIGRHFSVNRMLSFESVKSRLDREQSLSFLEFNYMILQAYDFLELNRRYGCLLQMGGSDQWGNIVNGIDLTRRVLDQEIFGLTSPLLTTSDGKKMGKSASGAIWLNSDMLSPYEFWQFWRNTTDADVGRFLKLYTELPVEECERLGALEGSEINAAKVRLANEVTALCHGWEAAHAAEATAREVFEKGGVGDDLPTLTLTLEELGDGISLAQLVVRSGLAKSGKDGKRLIAEGALKVDDEPCADPGRMFTAADLETPVKLSAGKKRHALVEVE</sequence>
<gene>
    <name evidence="7" type="primary">tyrS</name>
    <name evidence="9" type="ORF">BMG03_09740</name>
</gene>
<evidence type="ECO:0000256" key="2">
    <source>
        <dbReference type="ARBA" id="ARBA00022741"/>
    </source>
</evidence>
<proteinExistence type="inferred from homology"/>
<dbReference type="PANTHER" id="PTHR11766:SF0">
    <property type="entry name" value="TYROSINE--TRNA LIGASE, MITOCHONDRIAL"/>
    <property type="match status" value="1"/>
</dbReference>
<comment type="similarity">
    <text evidence="7">Belongs to the class-I aminoacyl-tRNA synthetase family. TyrS type 1 subfamily.</text>
</comment>
<dbReference type="InterPro" id="IPR024088">
    <property type="entry name" value="Tyr-tRNA-ligase_bac-type"/>
</dbReference>
<dbReference type="SUPFAM" id="SSF52374">
    <property type="entry name" value="Nucleotidylyl transferase"/>
    <property type="match status" value="1"/>
</dbReference>
<keyword evidence="4 7" id="KW-0648">Protein biosynthesis</keyword>
<name>A0ABN4XD20_9RHOB</name>
<protein>
    <recommendedName>
        <fullName evidence="7">Tyrosine--tRNA ligase</fullName>
        <ecNumber evidence="7">6.1.1.1</ecNumber>
    </recommendedName>
    <alternativeName>
        <fullName evidence="7">Tyrosyl-tRNA synthetase</fullName>
        <shortName evidence="7">TyrRS</shortName>
    </alternativeName>
</protein>
<evidence type="ECO:0000256" key="1">
    <source>
        <dbReference type="ARBA" id="ARBA00022598"/>
    </source>
</evidence>
<comment type="catalytic activity">
    <reaction evidence="6 7">
        <text>tRNA(Tyr) + L-tyrosine + ATP = L-tyrosyl-tRNA(Tyr) + AMP + diphosphate + H(+)</text>
        <dbReference type="Rhea" id="RHEA:10220"/>
        <dbReference type="Rhea" id="RHEA-COMP:9706"/>
        <dbReference type="Rhea" id="RHEA-COMP:9707"/>
        <dbReference type="ChEBI" id="CHEBI:15378"/>
        <dbReference type="ChEBI" id="CHEBI:30616"/>
        <dbReference type="ChEBI" id="CHEBI:33019"/>
        <dbReference type="ChEBI" id="CHEBI:58315"/>
        <dbReference type="ChEBI" id="CHEBI:78442"/>
        <dbReference type="ChEBI" id="CHEBI:78536"/>
        <dbReference type="ChEBI" id="CHEBI:456215"/>
        <dbReference type="EC" id="6.1.1.1"/>
    </reaction>
</comment>
<keyword evidence="3 7" id="KW-0067">ATP-binding</keyword>
<dbReference type="HAMAP" id="MF_02006">
    <property type="entry name" value="Tyr_tRNA_synth_type1"/>
    <property type="match status" value="1"/>
</dbReference>
<keyword evidence="8" id="KW-0694">RNA-binding</keyword>
<reference evidence="9 10" key="1">
    <citation type="submission" date="2017-01" db="EMBL/GenBank/DDBJ databases">
        <title>The complete genome sequence of a sulfur-oxidizing marine bacterium Thioclava sp. 25B10_4T.</title>
        <authorList>
            <person name="Liu Y."/>
            <person name="Lai Q."/>
            <person name="Shao Z."/>
        </authorList>
    </citation>
    <scope>NUCLEOTIDE SEQUENCE [LARGE SCALE GENOMIC DNA]</scope>
    <source>
        <strain evidence="9 10">25B10_4</strain>
    </source>
</reference>
<dbReference type="EC" id="6.1.1.1" evidence="7"/>
<dbReference type="CDD" id="cd00805">
    <property type="entry name" value="TyrRS_core"/>
    <property type="match status" value="1"/>
</dbReference>
<comment type="subunit">
    <text evidence="7">Homodimer.</text>
</comment>
<keyword evidence="7" id="KW-0963">Cytoplasm</keyword>
<feature type="short sequence motif" description="'KMSKS' region" evidence="7">
    <location>
        <begin position="236"/>
        <end position="240"/>
    </location>
</feature>
<dbReference type="PROSITE" id="PS50889">
    <property type="entry name" value="S4"/>
    <property type="match status" value="1"/>
</dbReference>
<evidence type="ECO:0000313" key="10">
    <source>
        <dbReference type="Proteomes" id="UP000185622"/>
    </source>
</evidence>
<dbReference type="PANTHER" id="PTHR11766">
    <property type="entry name" value="TYROSYL-TRNA SYNTHETASE"/>
    <property type="match status" value="1"/>
</dbReference>
<evidence type="ECO:0000313" key="9">
    <source>
        <dbReference type="EMBL" id="AQS48052.1"/>
    </source>
</evidence>
<dbReference type="Gene3D" id="3.40.50.620">
    <property type="entry name" value="HUPs"/>
    <property type="match status" value="1"/>
</dbReference>
<evidence type="ECO:0000256" key="4">
    <source>
        <dbReference type="ARBA" id="ARBA00022917"/>
    </source>
</evidence>
<dbReference type="InterPro" id="IPR014729">
    <property type="entry name" value="Rossmann-like_a/b/a_fold"/>
</dbReference>
<evidence type="ECO:0000256" key="5">
    <source>
        <dbReference type="ARBA" id="ARBA00023146"/>
    </source>
</evidence>
<feature type="binding site" evidence="7">
    <location>
        <position position="239"/>
    </location>
    <ligand>
        <name>ATP</name>
        <dbReference type="ChEBI" id="CHEBI:30616"/>
    </ligand>
</feature>